<evidence type="ECO:0000259" key="9">
    <source>
        <dbReference type="Pfam" id="PF02224"/>
    </source>
</evidence>
<dbReference type="GO" id="GO:0036431">
    <property type="term" value="F:dCMP kinase activity"/>
    <property type="evidence" value="ECO:0007669"/>
    <property type="project" value="InterPro"/>
</dbReference>
<dbReference type="Gene3D" id="3.40.50.300">
    <property type="entry name" value="P-loop containing nucleotide triphosphate hydrolases"/>
    <property type="match status" value="1"/>
</dbReference>
<dbReference type="GO" id="GO:0005737">
    <property type="term" value="C:cytoplasm"/>
    <property type="evidence" value="ECO:0007669"/>
    <property type="project" value="UniProtKB-SubCell"/>
</dbReference>
<dbReference type="CDD" id="cd02020">
    <property type="entry name" value="CMPK"/>
    <property type="match status" value="1"/>
</dbReference>
<reference evidence="10 11" key="1">
    <citation type="submission" date="2018-07" db="EMBL/GenBank/DDBJ databases">
        <title>Complete genome sequencing of Ornithinimicrobium sp. AMA3305.</title>
        <authorList>
            <person name="Bae J.-W."/>
        </authorList>
    </citation>
    <scope>NUCLEOTIDE SEQUENCE [LARGE SCALE GENOMIC DNA]</scope>
    <source>
        <strain evidence="10 11">AMA3305</strain>
    </source>
</reference>
<proteinExistence type="inferred from homology"/>
<dbReference type="SUPFAM" id="SSF52540">
    <property type="entry name" value="P-loop containing nucleoside triphosphate hydrolases"/>
    <property type="match status" value="1"/>
</dbReference>
<comment type="catalytic activity">
    <reaction evidence="6 8">
        <text>dCMP + ATP = dCDP + ADP</text>
        <dbReference type="Rhea" id="RHEA:25094"/>
        <dbReference type="ChEBI" id="CHEBI:30616"/>
        <dbReference type="ChEBI" id="CHEBI:57566"/>
        <dbReference type="ChEBI" id="CHEBI:58593"/>
        <dbReference type="ChEBI" id="CHEBI:456216"/>
        <dbReference type="EC" id="2.7.4.25"/>
    </reaction>
</comment>
<comment type="subcellular location">
    <subcellularLocation>
        <location evidence="8">Cytoplasm</location>
    </subcellularLocation>
</comment>
<dbReference type="EC" id="2.7.4.25" evidence="8"/>
<keyword evidence="4 8" id="KW-0418">Kinase</keyword>
<organism evidence="10 11">
    <name type="scientific">Ornithinimicrobium avium</name>
    <dbReference type="NCBI Taxonomy" id="2283195"/>
    <lineage>
        <taxon>Bacteria</taxon>
        <taxon>Bacillati</taxon>
        <taxon>Actinomycetota</taxon>
        <taxon>Actinomycetes</taxon>
        <taxon>Micrococcales</taxon>
        <taxon>Ornithinimicrobiaceae</taxon>
        <taxon>Ornithinimicrobium</taxon>
    </lineage>
</organism>
<keyword evidence="5 8" id="KW-0067">ATP-binding</keyword>
<dbReference type="EMBL" id="CP031229">
    <property type="protein sequence ID" value="AXH95271.1"/>
    <property type="molecule type" value="Genomic_DNA"/>
</dbReference>
<dbReference type="OrthoDB" id="9807434at2"/>
<dbReference type="NCBIfam" id="TIGR00017">
    <property type="entry name" value="cmk"/>
    <property type="match status" value="1"/>
</dbReference>
<keyword evidence="2 8" id="KW-0808">Transferase</keyword>
<feature type="binding site" evidence="8">
    <location>
        <begin position="12"/>
        <end position="20"/>
    </location>
    <ligand>
        <name>ATP</name>
        <dbReference type="ChEBI" id="CHEBI:30616"/>
    </ligand>
</feature>
<dbReference type="GO" id="GO:0036430">
    <property type="term" value="F:CMP kinase activity"/>
    <property type="evidence" value="ECO:0007669"/>
    <property type="project" value="RHEA"/>
</dbReference>
<keyword evidence="11" id="KW-1185">Reference proteome</keyword>
<name>A0A345NJR3_9MICO</name>
<comment type="similarity">
    <text evidence="1 8">Belongs to the cytidylate kinase family. Type 1 subfamily.</text>
</comment>
<dbReference type="AlphaFoldDB" id="A0A345NJR3"/>
<gene>
    <name evidence="8 10" type="primary">cmk</name>
    <name evidence="10" type="ORF">DV701_03165</name>
</gene>
<evidence type="ECO:0000256" key="7">
    <source>
        <dbReference type="ARBA" id="ARBA00048478"/>
    </source>
</evidence>
<dbReference type="InterPro" id="IPR027417">
    <property type="entry name" value="P-loop_NTPase"/>
</dbReference>
<dbReference type="Pfam" id="PF02224">
    <property type="entry name" value="Cytidylate_kin"/>
    <property type="match status" value="1"/>
</dbReference>
<evidence type="ECO:0000256" key="2">
    <source>
        <dbReference type="ARBA" id="ARBA00022679"/>
    </source>
</evidence>
<sequence>MPNSPITIAVDGPSGSGKSSVSRAVARRLGLAYLDTGAMYRALTWWCLERGLDLADQTTVAAAAKDLDLRLSTDPDAPEVRVAGTDVSQEIRTTRISGQVSQVATNLGVRAELRRRQRALVEELRAARGGVVVEGRDITTVVAPDAEHRILLTASEEARLTRRTTELHGTSTQEQLAATRDQVVRRDRDDASVSAFFEPADGVHGLDTSHLSFEESVRAVLDLVAHGATHPIAASTPDLQEHR</sequence>
<dbReference type="GO" id="GO:0006220">
    <property type="term" value="P:pyrimidine nucleotide metabolic process"/>
    <property type="evidence" value="ECO:0007669"/>
    <property type="project" value="UniProtKB-UniRule"/>
</dbReference>
<evidence type="ECO:0000313" key="10">
    <source>
        <dbReference type="EMBL" id="AXH95271.1"/>
    </source>
</evidence>
<evidence type="ECO:0000256" key="6">
    <source>
        <dbReference type="ARBA" id="ARBA00047615"/>
    </source>
</evidence>
<evidence type="ECO:0000256" key="4">
    <source>
        <dbReference type="ARBA" id="ARBA00022777"/>
    </source>
</evidence>
<dbReference type="KEGG" id="orn:DV701_03165"/>
<evidence type="ECO:0000313" key="11">
    <source>
        <dbReference type="Proteomes" id="UP000253790"/>
    </source>
</evidence>
<dbReference type="RefSeq" id="WP_114927036.1">
    <property type="nucleotide sequence ID" value="NZ_CP031229.1"/>
</dbReference>
<evidence type="ECO:0000256" key="5">
    <source>
        <dbReference type="ARBA" id="ARBA00022840"/>
    </source>
</evidence>
<evidence type="ECO:0000256" key="3">
    <source>
        <dbReference type="ARBA" id="ARBA00022741"/>
    </source>
</evidence>
<comment type="catalytic activity">
    <reaction evidence="7 8">
        <text>CMP + ATP = CDP + ADP</text>
        <dbReference type="Rhea" id="RHEA:11600"/>
        <dbReference type="ChEBI" id="CHEBI:30616"/>
        <dbReference type="ChEBI" id="CHEBI:58069"/>
        <dbReference type="ChEBI" id="CHEBI:60377"/>
        <dbReference type="ChEBI" id="CHEBI:456216"/>
        <dbReference type="EC" id="2.7.4.25"/>
    </reaction>
</comment>
<evidence type="ECO:0000256" key="1">
    <source>
        <dbReference type="ARBA" id="ARBA00009427"/>
    </source>
</evidence>
<dbReference type="HAMAP" id="MF_00238">
    <property type="entry name" value="Cytidyl_kinase_type1"/>
    <property type="match status" value="1"/>
</dbReference>
<accession>A0A345NJR3</accession>
<feature type="domain" description="Cytidylate kinase" evidence="9">
    <location>
        <begin position="8"/>
        <end position="224"/>
    </location>
</feature>
<dbReference type="InterPro" id="IPR003136">
    <property type="entry name" value="Cytidylate_kin"/>
</dbReference>
<dbReference type="Proteomes" id="UP000253790">
    <property type="component" value="Chromosome"/>
</dbReference>
<evidence type="ECO:0000256" key="8">
    <source>
        <dbReference type="HAMAP-Rule" id="MF_00238"/>
    </source>
</evidence>
<dbReference type="InterPro" id="IPR011994">
    <property type="entry name" value="Cytidylate_kinase_dom"/>
</dbReference>
<protein>
    <recommendedName>
        <fullName evidence="8">Cytidylate kinase</fullName>
        <shortName evidence="8">CK</shortName>
        <ecNumber evidence="8">2.7.4.25</ecNumber>
    </recommendedName>
    <alternativeName>
        <fullName evidence="8">Cytidine monophosphate kinase</fullName>
        <shortName evidence="8">CMP kinase</shortName>
    </alternativeName>
</protein>
<keyword evidence="8" id="KW-0963">Cytoplasm</keyword>
<dbReference type="GO" id="GO:0005524">
    <property type="term" value="F:ATP binding"/>
    <property type="evidence" value="ECO:0007669"/>
    <property type="project" value="UniProtKB-UniRule"/>
</dbReference>
<keyword evidence="3 8" id="KW-0547">Nucleotide-binding</keyword>